<dbReference type="SMART" id="SM00922">
    <property type="entry name" value="MR_MLE"/>
    <property type="match status" value="1"/>
</dbReference>
<feature type="domain" description="Mandelate racemase/muconate lactonizing enzyme C-terminal" evidence="2">
    <location>
        <begin position="149"/>
        <end position="245"/>
    </location>
</feature>
<protein>
    <submittedName>
        <fullName evidence="3">Enolase superfamily enzyme related to L-alanine-DL-glutamate epimerase</fullName>
    </submittedName>
</protein>
<dbReference type="SFLD" id="SFLDG00179">
    <property type="entry name" value="mandelate_racemase"/>
    <property type="match status" value="1"/>
</dbReference>
<dbReference type="RefSeq" id="WP_076625657.1">
    <property type="nucleotide sequence ID" value="NZ_CP014797.1"/>
</dbReference>
<dbReference type="InterPro" id="IPR029065">
    <property type="entry name" value="Enolase_C-like"/>
</dbReference>
<dbReference type="Proteomes" id="UP000186559">
    <property type="component" value="Plasmid pTPRO1"/>
</dbReference>
<dbReference type="CDD" id="cd03316">
    <property type="entry name" value="MR_like"/>
    <property type="match status" value="1"/>
</dbReference>
<dbReference type="GO" id="GO:0000287">
    <property type="term" value="F:magnesium ion binding"/>
    <property type="evidence" value="ECO:0007669"/>
    <property type="project" value="UniProtKB-ARBA"/>
</dbReference>
<dbReference type="GO" id="GO:0016829">
    <property type="term" value="F:lyase activity"/>
    <property type="evidence" value="ECO:0007669"/>
    <property type="project" value="UniProtKB-KW"/>
</dbReference>
<dbReference type="PANTHER" id="PTHR48080">
    <property type="entry name" value="D-GALACTONATE DEHYDRATASE-RELATED"/>
    <property type="match status" value="1"/>
</dbReference>
<dbReference type="SUPFAM" id="SSF51604">
    <property type="entry name" value="Enolase C-terminal domain-like"/>
    <property type="match status" value="1"/>
</dbReference>
<proteinExistence type="predicted"/>
<evidence type="ECO:0000256" key="1">
    <source>
        <dbReference type="ARBA" id="ARBA00023239"/>
    </source>
</evidence>
<evidence type="ECO:0000313" key="4">
    <source>
        <dbReference type="Proteomes" id="UP000186559"/>
    </source>
</evidence>
<dbReference type="InterPro" id="IPR013341">
    <property type="entry name" value="Mandelate_racemase_N_dom"/>
</dbReference>
<dbReference type="AlphaFoldDB" id="A0A1U7DCR5"/>
<keyword evidence="1" id="KW-0456">Lyase</keyword>
<name>A0A1U7DCR5_9RHOB</name>
<dbReference type="GO" id="GO:0009063">
    <property type="term" value="P:amino acid catabolic process"/>
    <property type="evidence" value="ECO:0007669"/>
    <property type="project" value="InterPro"/>
</dbReference>
<dbReference type="InterPro" id="IPR036849">
    <property type="entry name" value="Enolase-like_C_sf"/>
</dbReference>
<dbReference type="InterPro" id="IPR029017">
    <property type="entry name" value="Enolase-like_N"/>
</dbReference>
<dbReference type="PANTHER" id="PTHR48080:SF2">
    <property type="entry name" value="D-GALACTONATE DEHYDRATASE"/>
    <property type="match status" value="1"/>
</dbReference>
<dbReference type="Gene3D" id="3.30.390.10">
    <property type="entry name" value="Enolase-like, N-terminal domain"/>
    <property type="match status" value="1"/>
</dbReference>
<reference evidence="3 4" key="1">
    <citation type="submission" date="2016-03" db="EMBL/GenBank/DDBJ databases">
        <title>Deep-sea bacteria in the southern Pacific.</title>
        <authorList>
            <person name="Tang K."/>
        </authorList>
    </citation>
    <scope>NUCLEOTIDE SEQUENCE [LARGE SCALE GENOMIC DNA]</scope>
    <source>
        <strain evidence="3 4">JLT2016</strain>
        <plasmid evidence="4">Plasmid ptpro1</plasmid>
    </source>
</reference>
<keyword evidence="4" id="KW-1185">Reference proteome</keyword>
<organism evidence="3 4">
    <name type="scientific">Salipiger profundus</name>
    <dbReference type="NCBI Taxonomy" id="1229727"/>
    <lineage>
        <taxon>Bacteria</taxon>
        <taxon>Pseudomonadati</taxon>
        <taxon>Pseudomonadota</taxon>
        <taxon>Alphaproteobacteria</taxon>
        <taxon>Rhodobacterales</taxon>
        <taxon>Roseobacteraceae</taxon>
        <taxon>Salipiger</taxon>
    </lineage>
</organism>
<dbReference type="Pfam" id="PF02746">
    <property type="entry name" value="MR_MLE_N"/>
    <property type="match status" value="1"/>
</dbReference>
<dbReference type="KEGG" id="tpro:Ga0080559_TMP419"/>
<dbReference type="Pfam" id="PF13378">
    <property type="entry name" value="MR_MLE_C"/>
    <property type="match status" value="1"/>
</dbReference>
<evidence type="ECO:0000259" key="2">
    <source>
        <dbReference type="SMART" id="SM00922"/>
    </source>
</evidence>
<sequence length="375" mass="39469">MAPVARLQAWACRSPIAEPVATSFGIMRNRPAVFLRVEDVEGAFGWGEVFANWPAAGAEHRVNLMADDIAPAVLGREARDPTAVFRTLEAALHIRALQCGEFGPFGQVLAGLDQALWDLAARRAGRPVAQALEPDAPTHVPAYASGIHVDAADRLIPEARATGFAVFKVKVGFSDRDAAKVREIASGLETGERLALDANQAWSPEAAATFLDSVGDLPLLWMEEPIRADLPVANWRRLPRHVPLAGGENIAGEPAFARALSEGVLAVYQPDVAKWGGFTGCMAVGRAALRAGQMYCPHFLGGGIGLAASGHLLAAVGGPGLLEVDVNPNPLRDSFGAIADRVADGLWQVGTAPGIGPAELPEAVRAAVTHHREAA</sequence>
<dbReference type="SFLD" id="SFLDS00001">
    <property type="entry name" value="Enolase"/>
    <property type="match status" value="1"/>
</dbReference>
<dbReference type="Gene3D" id="3.20.20.120">
    <property type="entry name" value="Enolase-like C-terminal domain"/>
    <property type="match status" value="1"/>
</dbReference>
<dbReference type="PROSITE" id="PS00909">
    <property type="entry name" value="MR_MLE_2"/>
    <property type="match status" value="1"/>
</dbReference>
<dbReference type="EMBL" id="CP014797">
    <property type="protein sequence ID" value="APX25902.1"/>
    <property type="molecule type" value="Genomic_DNA"/>
</dbReference>
<dbReference type="SUPFAM" id="SSF54826">
    <property type="entry name" value="Enolase N-terminal domain-like"/>
    <property type="match status" value="1"/>
</dbReference>
<dbReference type="OrthoDB" id="9802699at2"/>
<evidence type="ECO:0000313" key="3">
    <source>
        <dbReference type="EMBL" id="APX25902.1"/>
    </source>
</evidence>
<geneLocation type="plasmid" evidence="4">
    <name>ptpro1</name>
</geneLocation>
<dbReference type="InterPro" id="IPR013342">
    <property type="entry name" value="Mandelate_racemase_C"/>
</dbReference>
<dbReference type="InterPro" id="IPR018110">
    <property type="entry name" value="Mandel_Rmase/mucon_lact_enz_CS"/>
</dbReference>
<keyword evidence="3" id="KW-0614">Plasmid</keyword>
<accession>A0A1U7DCR5</accession>
<dbReference type="InterPro" id="IPR034593">
    <property type="entry name" value="DgoD-like"/>
</dbReference>
<gene>
    <name evidence="3" type="ORF">Ga0080559_TMP419</name>
</gene>